<feature type="region of interest" description="Disordered" evidence="1">
    <location>
        <begin position="1"/>
        <end position="130"/>
    </location>
</feature>
<keyword evidence="3" id="KW-1185">Reference proteome</keyword>
<feature type="compositionally biased region" description="Low complexity" evidence="1">
    <location>
        <begin position="1"/>
        <end position="25"/>
    </location>
</feature>
<dbReference type="Proteomes" id="UP001189429">
    <property type="component" value="Unassembled WGS sequence"/>
</dbReference>
<reference evidence="2" key="1">
    <citation type="submission" date="2023-10" db="EMBL/GenBank/DDBJ databases">
        <authorList>
            <person name="Chen Y."/>
            <person name="Shah S."/>
            <person name="Dougan E. K."/>
            <person name="Thang M."/>
            <person name="Chan C."/>
        </authorList>
    </citation>
    <scope>NUCLEOTIDE SEQUENCE [LARGE SCALE GENOMIC DNA]</scope>
</reference>
<evidence type="ECO:0000313" key="2">
    <source>
        <dbReference type="EMBL" id="CAK0863723.1"/>
    </source>
</evidence>
<comment type="caution">
    <text evidence="2">The sequence shown here is derived from an EMBL/GenBank/DDBJ whole genome shotgun (WGS) entry which is preliminary data.</text>
</comment>
<sequence>GCAGSFASSPARAPAAPAPSGCGRRLGSPRGWGCARPRGTPPPSSAAACGRASQVGRTRASGPGEGKKRPTARSALGAPTGGRPRCPWSRSCVPAASGSWCRGTCGTSGWSRSSSTRRRPGRTWRGASSPRRRRRCVRPWTCAARCLGTTIRSRSWARRPSSGSASTTQDTACPMARWASSKALPCRSDAHAFVLKLISARGCRASIVVAIRYPIYMTFYHSRPLSC</sequence>
<dbReference type="EMBL" id="CAUYUJ010016291">
    <property type="protein sequence ID" value="CAK0863723.1"/>
    <property type="molecule type" value="Genomic_DNA"/>
</dbReference>
<evidence type="ECO:0000313" key="3">
    <source>
        <dbReference type="Proteomes" id="UP001189429"/>
    </source>
</evidence>
<feature type="non-terminal residue" evidence="2">
    <location>
        <position position="227"/>
    </location>
</feature>
<feature type="non-terminal residue" evidence="2">
    <location>
        <position position="1"/>
    </location>
</feature>
<evidence type="ECO:0000256" key="1">
    <source>
        <dbReference type="SAM" id="MobiDB-lite"/>
    </source>
</evidence>
<proteinExistence type="predicted"/>
<feature type="compositionally biased region" description="Low complexity" evidence="1">
    <location>
        <begin position="102"/>
        <end position="114"/>
    </location>
</feature>
<gene>
    <name evidence="2" type="ORF">PCOR1329_LOCUS51802</name>
</gene>
<accession>A0ABN9UYJ2</accession>
<organism evidence="2 3">
    <name type="scientific">Prorocentrum cordatum</name>
    <dbReference type="NCBI Taxonomy" id="2364126"/>
    <lineage>
        <taxon>Eukaryota</taxon>
        <taxon>Sar</taxon>
        <taxon>Alveolata</taxon>
        <taxon>Dinophyceae</taxon>
        <taxon>Prorocentrales</taxon>
        <taxon>Prorocentraceae</taxon>
        <taxon>Prorocentrum</taxon>
    </lineage>
</organism>
<protein>
    <submittedName>
        <fullName evidence="2">Uncharacterized protein</fullName>
    </submittedName>
</protein>
<name>A0ABN9UYJ2_9DINO</name>